<dbReference type="AlphaFoldDB" id="A0A4C1VKI4"/>
<accession>A0A4C1VKI4</accession>
<dbReference type="EMBL" id="BGZK01000360">
    <property type="protein sequence ID" value="GBP39139.1"/>
    <property type="molecule type" value="Genomic_DNA"/>
</dbReference>
<name>A0A4C1VKI4_EUMVA</name>
<evidence type="ECO:0000313" key="2">
    <source>
        <dbReference type="EMBL" id="GBP39139.1"/>
    </source>
</evidence>
<proteinExistence type="predicted"/>
<keyword evidence="3" id="KW-1185">Reference proteome</keyword>
<reference evidence="2 3" key="1">
    <citation type="journal article" date="2019" name="Commun. Biol.">
        <title>The bagworm genome reveals a unique fibroin gene that provides high tensile strength.</title>
        <authorList>
            <person name="Kono N."/>
            <person name="Nakamura H."/>
            <person name="Ohtoshi R."/>
            <person name="Tomita M."/>
            <person name="Numata K."/>
            <person name="Arakawa K."/>
        </authorList>
    </citation>
    <scope>NUCLEOTIDE SEQUENCE [LARGE SCALE GENOMIC DNA]</scope>
</reference>
<sequence length="84" mass="9299">MLAEANYRTRGPGTVKQFDPRVPAPLPARPPSTTYQPSMNYGLFEGLQINDEHAIKLYVVLGEGRPKFGSSTIIRLLDINAPFP</sequence>
<evidence type="ECO:0000313" key="3">
    <source>
        <dbReference type="Proteomes" id="UP000299102"/>
    </source>
</evidence>
<comment type="caution">
    <text evidence="2">The sequence shown here is derived from an EMBL/GenBank/DDBJ whole genome shotgun (WGS) entry which is preliminary data.</text>
</comment>
<organism evidence="2 3">
    <name type="scientific">Eumeta variegata</name>
    <name type="common">Bagworm moth</name>
    <name type="synonym">Eumeta japonica</name>
    <dbReference type="NCBI Taxonomy" id="151549"/>
    <lineage>
        <taxon>Eukaryota</taxon>
        <taxon>Metazoa</taxon>
        <taxon>Ecdysozoa</taxon>
        <taxon>Arthropoda</taxon>
        <taxon>Hexapoda</taxon>
        <taxon>Insecta</taxon>
        <taxon>Pterygota</taxon>
        <taxon>Neoptera</taxon>
        <taxon>Endopterygota</taxon>
        <taxon>Lepidoptera</taxon>
        <taxon>Glossata</taxon>
        <taxon>Ditrysia</taxon>
        <taxon>Tineoidea</taxon>
        <taxon>Psychidae</taxon>
        <taxon>Oiketicinae</taxon>
        <taxon>Eumeta</taxon>
    </lineage>
</organism>
<feature type="region of interest" description="Disordered" evidence="1">
    <location>
        <begin position="1"/>
        <end position="32"/>
    </location>
</feature>
<gene>
    <name evidence="2" type="ORF">EVAR_27099_1</name>
</gene>
<protein>
    <submittedName>
        <fullName evidence="2">Uncharacterized protein</fullName>
    </submittedName>
</protein>
<dbReference type="Proteomes" id="UP000299102">
    <property type="component" value="Unassembled WGS sequence"/>
</dbReference>
<evidence type="ECO:0000256" key="1">
    <source>
        <dbReference type="SAM" id="MobiDB-lite"/>
    </source>
</evidence>